<dbReference type="InterPro" id="IPR023095">
    <property type="entry name" value="Ade_MeTrfase_dom_2"/>
</dbReference>
<dbReference type="EMBL" id="RQIS01000012">
    <property type="protein sequence ID" value="RQH04752.1"/>
    <property type="molecule type" value="Genomic_DNA"/>
</dbReference>
<dbReference type="InterPro" id="IPR012263">
    <property type="entry name" value="M_m6A_EcoRV"/>
</dbReference>
<dbReference type="GO" id="GO:1904047">
    <property type="term" value="F:S-adenosyl-L-methionine binding"/>
    <property type="evidence" value="ECO:0007669"/>
    <property type="project" value="TreeGrafter"/>
</dbReference>
<dbReference type="InterPro" id="IPR012327">
    <property type="entry name" value="MeTrfase_D12"/>
</dbReference>
<protein>
    <recommendedName>
        <fullName evidence="2 8">Site-specific DNA-methyltransferase (adenine-specific)</fullName>
        <ecNumber evidence="2 8">2.1.1.72</ecNumber>
    </recommendedName>
</protein>
<comment type="catalytic activity">
    <reaction evidence="6 8">
        <text>a 2'-deoxyadenosine in DNA + S-adenosyl-L-methionine = an N(6)-methyl-2'-deoxyadenosine in DNA + S-adenosyl-L-homocysteine + H(+)</text>
        <dbReference type="Rhea" id="RHEA:15197"/>
        <dbReference type="Rhea" id="RHEA-COMP:12418"/>
        <dbReference type="Rhea" id="RHEA-COMP:12419"/>
        <dbReference type="ChEBI" id="CHEBI:15378"/>
        <dbReference type="ChEBI" id="CHEBI:57856"/>
        <dbReference type="ChEBI" id="CHEBI:59789"/>
        <dbReference type="ChEBI" id="CHEBI:90615"/>
        <dbReference type="ChEBI" id="CHEBI:90616"/>
        <dbReference type="EC" id="2.1.1.72"/>
    </reaction>
</comment>
<organism evidence="9 10">
    <name type="scientific">Paraburkholderia dinghuensis</name>
    <dbReference type="NCBI Taxonomy" id="2305225"/>
    <lineage>
        <taxon>Bacteria</taxon>
        <taxon>Pseudomonadati</taxon>
        <taxon>Pseudomonadota</taxon>
        <taxon>Betaproteobacteria</taxon>
        <taxon>Burkholderiales</taxon>
        <taxon>Burkholderiaceae</taxon>
        <taxon>Paraburkholderia</taxon>
    </lineage>
</organism>
<dbReference type="RefSeq" id="WP_124152405.1">
    <property type="nucleotide sequence ID" value="NZ_RQIS01000012.1"/>
</dbReference>
<comment type="similarity">
    <text evidence="1 8">Belongs to the N(4)/N(6)-methyltransferase family.</text>
</comment>
<dbReference type="InterPro" id="IPR002052">
    <property type="entry name" value="DNA_methylase_N6_adenine_CS"/>
</dbReference>
<dbReference type="SUPFAM" id="SSF53335">
    <property type="entry name" value="S-adenosyl-L-methionine-dependent methyltransferases"/>
    <property type="match status" value="1"/>
</dbReference>
<reference evidence="9 10" key="1">
    <citation type="submission" date="2018-11" db="EMBL/GenBank/DDBJ databases">
        <title>Paraburkholderia sp. DHOA04, isolated from soil.</title>
        <authorList>
            <person name="Gao Z.-H."/>
            <person name="Qiu L.-H."/>
            <person name="Fu J.-C."/>
        </authorList>
    </citation>
    <scope>NUCLEOTIDE SEQUENCE [LARGE SCALE GENOMIC DNA]</scope>
    <source>
        <strain evidence="9 10">DHOA04</strain>
    </source>
</reference>
<keyword evidence="10" id="KW-1185">Reference proteome</keyword>
<feature type="binding site" evidence="7">
    <location>
        <position position="56"/>
    </location>
    <ligand>
        <name>S-adenosyl-L-methionine</name>
        <dbReference type="ChEBI" id="CHEBI:59789"/>
    </ligand>
</feature>
<dbReference type="PANTHER" id="PTHR30481:SF3">
    <property type="entry name" value="DNA ADENINE METHYLASE"/>
    <property type="match status" value="1"/>
</dbReference>
<feature type="binding site" evidence="7">
    <location>
        <position position="15"/>
    </location>
    <ligand>
        <name>S-adenosyl-L-methionine</name>
        <dbReference type="ChEBI" id="CHEBI:59789"/>
    </ligand>
</feature>
<dbReference type="AlphaFoldDB" id="A0A3N6N719"/>
<dbReference type="InterPro" id="IPR029063">
    <property type="entry name" value="SAM-dependent_MTases_sf"/>
</dbReference>
<dbReference type="EC" id="2.1.1.72" evidence="2 8"/>
<proteinExistence type="inferred from homology"/>
<evidence type="ECO:0000256" key="7">
    <source>
        <dbReference type="PIRSR" id="PIRSR000398-1"/>
    </source>
</evidence>
<accession>A0A3N6N719</accession>
<dbReference type="GO" id="GO:0006298">
    <property type="term" value="P:mismatch repair"/>
    <property type="evidence" value="ECO:0007669"/>
    <property type="project" value="TreeGrafter"/>
</dbReference>
<dbReference type="Gene3D" id="3.40.50.150">
    <property type="entry name" value="Vaccinia Virus protein VP39"/>
    <property type="match status" value="1"/>
</dbReference>
<feature type="binding site" evidence="7">
    <location>
        <position position="179"/>
    </location>
    <ligand>
        <name>S-adenosyl-L-methionine</name>
        <dbReference type="ChEBI" id="CHEBI:59789"/>
    </ligand>
</feature>
<dbReference type="PROSITE" id="PS00092">
    <property type="entry name" value="N6_MTASE"/>
    <property type="match status" value="1"/>
</dbReference>
<feature type="binding site" evidence="7">
    <location>
        <position position="11"/>
    </location>
    <ligand>
        <name>S-adenosyl-L-methionine</name>
        <dbReference type="ChEBI" id="CHEBI:59789"/>
    </ligand>
</feature>
<evidence type="ECO:0000256" key="1">
    <source>
        <dbReference type="ARBA" id="ARBA00006594"/>
    </source>
</evidence>
<evidence type="ECO:0000256" key="2">
    <source>
        <dbReference type="ARBA" id="ARBA00011900"/>
    </source>
</evidence>
<sequence length="275" mass="31359">MKKEIVPFLKWAGGKRWFVQSHADKLPRTFNRYIEPFLGGGSVYFYLKPRNAILGDLNPDVVAAYQGIKENWQSLRTSLLSRQKKHSDEYFYKTRAKTPASLTERAARMIYLNRTCFNGIYRVNRNGQFNVPRGSKNEVLLDSDDFKGASDLLADAVIRLADFEVLINEATDGDLIFADPPYTVRHNYNGFVKYNEVLFSWADQERLAKALIRARERGAQIVATNANHHSVRGLYDIEGFELHAVSRFSSISAAGASRRQFEELVILANTNKRAE</sequence>
<keyword evidence="3 8" id="KW-0489">Methyltransferase</keyword>
<keyword evidence="5 8" id="KW-0949">S-adenosyl-L-methionine</keyword>
<dbReference type="PANTHER" id="PTHR30481">
    <property type="entry name" value="DNA ADENINE METHYLASE"/>
    <property type="match status" value="1"/>
</dbReference>
<dbReference type="PRINTS" id="PR00505">
    <property type="entry name" value="D12N6MTFRASE"/>
</dbReference>
<name>A0A3N6N719_9BURK</name>
<dbReference type="Pfam" id="PF02086">
    <property type="entry name" value="MethyltransfD12"/>
    <property type="match status" value="1"/>
</dbReference>
<evidence type="ECO:0000256" key="4">
    <source>
        <dbReference type="ARBA" id="ARBA00022679"/>
    </source>
</evidence>
<evidence type="ECO:0000313" key="10">
    <source>
        <dbReference type="Proteomes" id="UP000272778"/>
    </source>
</evidence>
<dbReference type="GO" id="GO:0032259">
    <property type="term" value="P:methylation"/>
    <property type="evidence" value="ECO:0007669"/>
    <property type="project" value="UniProtKB-KW"/>
</dbReference>
<gene>
    <name evidence="9" type="ORF">D1Y85_17875</name>
</gene>
<keyword evidence="4 8" id="KW-0808">Transferase</keyword>
<evidence type="ECO:0000256" key="8">
    <source>
        <dbReference type="RuleBase" id="RU361257"/>
    </source>
</evidence>
<evidence type="ECO:0000313" key="9">
    <source>
        <dbReference type="EMBL" id="RQH04752.1"/>
    </source>
</evidence>
<dbReference type="Gene3D" id="1.10.1020.10">
    <property type="entry name" value="Adenine-specific Methyltransferase, Domain 2"/>
    <property type="match status" value="1"/>
</dbReference>
<evidence type="ECO:0000256" key="6">
    <source>
        <dbReference type="ARBA" id="ARBA00047942"/>
    </source>
</evidence>
<dbReference type="PIRSF" id="PIRSF000398">
    <property type="entry name" value="M_m6A_EcoRV"/>
    <property type="match status" value="1"/>
</dbReference>
<dbReference type="NCBIfam" id="TIGR00571">
    <property type="entry name" value="dam"/>
    <property type="match status" value="1"/>
</dbReference>
<dbReference type="OrthoDB" id="9805629at2"/>
<dbReference type="GO" id="GO:0009007">
    <property type="term" value="F:site-specific DNA-methyltransferase (adenine-specific) activity"/>
    <property type="evidence" value="ECO:0007669"/>
    <property type="project" value="UniProtKB-UniRule"/>
</dbReference>
<comment type="caution">
    <text evidence="9">The sequence shown here is derived from an EMBL/GenBank/DDBJ whole genome shotgun (WGS) entry which is preliminary data.</text>
</comment>
<evidence type="ECO:0000256" key="3">
    <source>
        <dbReference type="ARBA" id="ARBA00022603"/>
    </source>
</evidence>
<dbReference type="Proteomes" id="UP000272778">
    <property type="component" value="Unassembled WGS sequence"/>
</dbReference>
<evidence type="ECO:0000256" key="5">
    <source>
        <dbReference type="ARBA" id="ARBA00022691"/>
    </source>
</evidence>
<dbReference type="GO" id="GO:0043565">
    <property type="term" value="F:sequence-specific DNA binding"/>
    <property type="evidence" value="ECO:0007669"/>
    <property type="project" value="TreeGrafter"/>
</dbReference>
<dbReference type="GO" id="GO:0009307">
    <property type="term" value="P:DNA restriction-modification system"/>
    <property type="evidence" value="ECO:0007669"/>
    <property type="project" value="InterPro"/>
</dbReference>